<reference evidence="1 2" key="1">
    <citation type="submission" date="2015-03" db="EMBL/GenBank/DDBJ databases">
        <title>Genome sequencing of Methylobacterium tarhaniae DSM 25844.</title>
        <authorList>
            <person name="Chaudhry V."/>
            <person name="Patil P.B."/>
        </authorList>
    </citation>
    <scope>NUCLEOTIDE SEQUENCE [LARGE SCALE GENOMIC DNA]</scope>
    <source>
        <strain evidence="1 2">DSM 25844</strain>
    </source>
</reference>
<sequence>MQRTPVLPPLDPGRDAVALSSPMGFGVFQAWMRQLLSGALVRDGGRRCDRYAVEPVIATATSNC</sequence>
<organism evidence="1 2">
    <name type="scientific">Methylobacterium tarhaniae</name>
    <dbReference type="NCBI Taxonomy" id="1187852"/>
    <lineage>
        <taxon>Bacteria</taxon>
        <taxon>Pseudomonadati</taxon>
        <taxon>Pseudomonadota</taxon>
        <taxon>Alphaproteobacteria</taxon>
        <taxon>Hyphomicrobiales</taxon>
        <taxon>Methylobacteriaceae</taxon>
        <taxon>Methylobacterium</taxon>
    </lineage>
</organism>
<name>A0A0J6TGA5_9HYPH</name>
<evidence type="ECO:0000313" key="2">
    <source>
        <dbReference type="Proteomes" id="UP000036449"/>
    </source>
</evidence>
<evidence type="ECO:0000313" key="1">
    <source>
        <dbReference type="EMBL" id="KMO44962.1"/>
    </source>
</evidence>
<dbReference type="EMBL" id="LABZ01000003">
    <property type="protein sequence ID" value="KMO44962.1"/>
    <property type="molecule type" value="Genomic_DNA"/>
</dbReference>
<keyword evidence="2" id="KW-1185">Reference proteome</keyword>
<protein>
    <submittedName>
        <fullName evidence="1">Uncharacterized protein</fullName>
    </submittedName>
</protein>
<accession>A0A0J6TGA5</accession>
<dbReference type="PATRIC" id="fig|1187852.3.peg.4225"/>
<comment type="caution">
    <text evidence="1">The sequence shown here is derived from an EMBL/GenBank/DDBJ whole genome shotgun (WGS) entry which is preliminary data.</text>
</comment>
<dbReference type="AlphaFoldDB" id="A0A0J6TGA5"/>
<gene>
    <name evidence="1" type="ORF">VQ03_00290</name>
</gene>
<proteinExistence type="predicted"/>
<dbReference type="Proteomes" id="UP000036449">
    <property type="component" value="Unassembled WGS sequence"/>
</dbReference>